<feature type="transmembrane region" description="Helical" evidence="2">
    <location>
        <begin position="237"/>
        <end position="262"/>
    </location>
</feature>
<keyword evidence="5" id="KW-1185">Reference proteome</keyword>
<sequence>MIWDHHCRIGHDDRACAEPAQDKHALHVLHGMVYVFLDIPSPHGDDVVLDVAVIASFASLVLCFFALIFPAWFQQAYTPNGGGTTFQGFGLFAFYSTNMITQPFYASQTTLYYADFCAAQDAGKAAPNWMLGLGTSFANTLCGPYITAIQWVMYVAIGFAGIAFLAAIVACFHPTTGYAERTISSMTFLSSLCLLAALILWSVYFQQQLLNTDVIQSAYSNCKANTEGSGASWSCWFYGYCFWVAIAAVVSLLLTTYASAAGRNAKIRHFRKEYEAHMVMAIQESALTAPMSTTRTQPLLTPSVVGATSTDRDLALALQQSREQHDLELAIQESLRLQPPQGYAAPPMVHSNSHASSSRL</sequence>
<feature type="transmembrane region" description="Helical" evidence="2">
    <location>
        <begin position="151"/>
        <end position="172"/>
    </location>
</feature>
<feature type="region of interest" description="Disordered" evidence="1">
    <location>
        <begin position="341"/>
        <end position="360"/>
    </location>
</feature>
<organism evidence="4 5">
    <name type="scientific">Aphanomyces stellatus</name>
    <dbReference type="NCBI Taxonomy" id="120398"/>
    <lineage>
        <taxon>Eukaryota</taxon>
        <taxon>Sar</taxon>
        <taxon>Stramenopiles</taxon>
        <taxon>Oomycota</taxon>
        <taxon>Saprolegniomycetes</taxon>
        <taxon>Saprolegniales</taxon>
        <taxon>Verrucalvaceae</taxon>
        <taxon>Aphanomyces</taxon>
    </lineage>
</organism>
<reference evidence="3" key="2">
    <citation type="submission" date="2019-06" db="EMBL/GenBank/DDBJ databases">
        <title>Genomics analysis of Aphanomyces spp. identifies a new class of oomycete effector associated with host adaptation.</title>
        <authorList>
            <person name="Gaulin E."/>
        </authorList>
    </citation>
    <scope>NUCLEOTIDE SEQUENCE</scope>
    <source>
        <strain evidence="3">CBS 578.67</strain>
    </source>
</reference>
<evidence type="ECO:0000313" key="3">
    <source>
        <dbReference type="EMBL" id="KAF0699205.1"/>
    </source>
</evidence>
<feature type="compositionally biased region" description="Polar residues" evidence="1">
    <location>
        <begin position="350"/>
        <end position="360"/>
    </location>
</feature>
<feature type="transmembrane region" description="Helical" evidence="2">
    <location>
        <begin position="47"/>
        <end position="73"/>
    </location>
</feature>
<accession>A0A485KPT0</accession>
<gene>
    <name evidence="4" type="primary">Aste57867_10216</name>
    <name evidence="3" type="ORF">As57867_010177</name>
    <name evidence="4" type="ORF">ASTE57867_10216</name>
</gene>
<keyword evidence="2" id="KW-0472">Membrane</keyword>
<keyword evidence="2" id="KW-0812">Transmembrane</keyword>
<feature type="transmembrane region" description="Helical" evidence="2">
    <location>
        <begin position="184"/>
        <end position="204"/>
    </location>
</feature>
<dbReference type="EMBL" id="VJMH01005192">
    <property type="protein sequence ID" value="KAF0699205.1"/>
    <property type="molecule type" value="Genomic_DNA"/>
</dbReference>
<dbReference type="OrthoDB" id="68191at2759"/>
<evidence type="ECO:0000256" key="1">
    <source>
        <dbReference type="SAM" id="MobiDB-lite"/>
    </source>
</evidence>
<protein>
    <submittedName>
        <fullName evidence="4">Aste57867_10216 protein</fullName>
    </submittedName>
</protein>
<evidence type="ECO:0000256" key="2">
    <source>
        <dbReference type="SAM" id="Phobius"/>
    </source>
</evidence>
<dbReference type="AlphaFoldDB" id="A0A485KPT0"/>
<dbReference type="Proteomes" id="UP000332933">
    <property type="component" value="Unassembled WGS sequence"/>
</dbReference>
<dbReference type="EMBL" id="CAADRA010005213">
    <property type="protein sequence ID" value="VFT87092.1"/>
    <property type="molecule type" value="Genomic_DNA"/>
</dbReference>
<evidence type="ECO:0000313" key="4">
    <source>
        <dbReference type="EMBL" id="VFT87092.1"/>
    </source>
</evidence>
<evidence type="ECO:0000313" key="5">
    <source>
        <dbReference type="Proteomes" id="UP000332933"/>
    </source>
</evidence>
<name>A0A485KPT0_9STRA</name>
<dbReference type="Gene3D" id="1.20.140.150">
    <property type="match status" value="1"/>
</dbReference>
<proteinExistence type="predicted"/>
<reference evidence="4 5" key="1">
    <citation type="submission" date="2019-03" db="EMBL/GenBank/DDBJ databases">
        <authorList>
            <person name="Gaulin E."/>
            <person name="Dumas B."/>
        </authorList>
    </citation>
    <scope>NUCLEOTIDE SEQUENCE [LARGE SCALE GENOMIC DNA]</scope>
    <source>
        <strain evidence="4">CBS 568.67</strain>
    </source>
</reference>
<keyword evidence="2" id="KW-1133">Transmembrane helix</keyword>